<organism evidence="1 2">
    <name type="scientific">Akkermansia massiliensis</name>
    <dbReference type="NCBI Taxonomy" id="2927224"/>
    <lineage>
        <taxon>Bacteria</taxon>
        <taxon>Pseudomonadati</taxon>
        <taxon>Verrucomicrobiota</taxon>
        <taxon>Verrucomicrobiia</taxon>
        <taxon>Verrucomicrobiales</taxon>
        <taxon>Akkermansiaceae</taxon>
        <taxon>Akkermansia</taxon>
    </lineage>
</organism>
<dbReference type="Proteomes" id="UP000642553">
    <property type="component" value="Chromosome"/>
</dbReference>
<gene>
    <name evidence="1" type="ORF">DMI76_13150</name>
</gene>
<protein>
    <submittedName>
        <fullName evidence="1">Uncharacterized protein</fullName>
    </submittedName>
</protein>
<proteinExistence type="predicted"/>
<evidence type="ECO:0000313" key="2">
    <source>
        <dbReference type="Proteomes" id="UP000642553"/>
    </source>
</evidence>
<dbReference type="EMBL" id="CP029701">
    <property type="protein sequence ID" value="QHV64248.1"/>
    <property type="molecule type" value="Genomic_DNA"/>
</dbReference>
<dbReference type="RefSeq" id="WP_102721430.1">
    <property type="nucleotide sequence ID" value="NZ_CP029701.1"/>
</dbReference>
<dbReference type="AlphaFoldDB" id="A0AAE6W3E6"/>
<reference evidence="1" key="1">
    <citation type="submission" date="2018-05" db="EMBL/GenBank/DDBJ databases">
        <title>Complete genome sequnece of Akkermansia muciniphila EB-AMDK-40.</title>
        <authorList>
            <person name="Nam Y.-D."/>
            <person name="Chung W.-H."/>
            <person name="Park Y.S."/>
            <person name="Kang J."/>
        </authorList>
    </citation>
    <scope>NUCLEOTIDE SEQUENCE</scope>
    <source>
        <strain evidence="1">EB-AMDK-40</strain>
    </source>
</reference>
<sequence length="263" mass="30568">MKPHIKERPIPFSPDMVLALLRGWKTQTCRPRGLERFNGWPDWRIPLHEDAWKICYFTEEDPGIWRAVFLDKRGDCPPGLNPVVKCPYGKTGDRLWVREPWKVGLFPPFGGFEVEYLADGMRRVCFPACAPAPAWLGRLKEQSLEDYQKTGMEPWADRSVLRRRAAMFMPRAASRILLEITDIELKQLRAITTTEAIAEGIEEIFYDEYTSATGWKNYLSPDGMCCRARDSFFTWWDRINGAGAAENDPWVWMIKFKVLEIEE</sequence>
<evidence type="ECO:0000313" key="1">
    <source>
        <dbReference type="EMBL" id="QHV64248.1"/>
    </source>
</evidence>
<accession>A0AAE6W3E6</accession>
<name>A0AAE6W3E6_9BACT</name>